<evidence type="ECO:0000313" key="3">
    <source>
        <dbReference type="Proteomes" id="UP000178319"/>
    </source>
</evidence>
<accession>A0A1G1V8B2</accession>
<reference evidence="2 3" key="1">
    <citation type="journal article" date="2016" name="Nat. Commun.">
        <title>Thousands of microbial genomes shed light on interconnected biogeochemical processes in an aquifer system.</title>
        <authorList>
            <person name="Anantharaman K."/>
            <person name="Brown C.T."/>
            <person name="Hug L.A."/>
            <person name="Sharon I."/>
            <person name="Castelle C.J."/>
            <person name="Probst A.J."/>
            <person name="Thomas B.C."/>
            <person name="Singh A."/>
            <person name="Wilkins M.J."/>
            <person name="Karaoz U."/>
            <person name="Brodie E.L."/>
            <person name="Williams K.H."/>
            <person name="Hubbard S.S."/>
            <person name="Banfield J.F."/>
        </authorList>
    </citation>
    <scope>NUCLEOTIDE SEQUENCE [LARGE SCALE GENOMIC DNA]</scope>
</reference>
<dbReference type="Proteomes" id="UP000178319">
    <property type="component" value="Unassembled WGS sequence"/>
</dbReference>
<evidence type="ECO:0008006" key="4">
    <source>
        <dbReference type="Google" id="ProtNLM"/>
    </source>
</evidence>
<feature type="transmembrane region" description="Helical" evidence="1">
    <location>
        <begin position="220"/>
        <end position="241"/>
    </location>
</feature>
<feature type="transmembrane region" description="Helical" evidence="1">
    <location>
        <begin position="125"/>
        <end position="144"/>
    </location>
</feature>
<feature type="transmembrane region" description="Helical" evidence="1">
    <location>
        <begin position="12"/>
        <end position="32"/>
    </location>
</feature>
<feature type="transmembrane region" description="Helical" evidence="1">
    <location>
        <begin position="310"/>
        <end position="333"/>
    </location>
</feature>
<dbReference type="EMBL" id="MHBZ01000015">
    <property type="protein sequence ID" value="OGY11531.1"/>
    <property type="molecule type" value="Genomic_DNA"/>
</dbReference>
<feature type="transmembrane region" description="Helical" evidence="1">
    <location>
        <begin position="353"/>
        <end position="370"/>
    </location>
</feature>
<keyword evidence="1" id="KW-0812">Transmembrane</keyword>
<feature type="transmembrane region" description="Helical" evidence="1">
    <location>
        <begin position="181"/>
        <end position="208"/>
    </location>
</feature>
<feature type="transmembrane region" description="Helical" evidence="1">
    <location>
        <begin position="73"/>
        <end position="91"/>
    </location>
</feature>
<comment type="caution">
    <text evidence="2">The sequence shown here is derived from an EMBL/GenBank/DDBJ whole genome shotgun (WGS) entry which is preliminary data.</text>
</comment>
<evidence type="ECO:0000313" key="2">
    <source>
        <dbReference type="EMBL" id="OGY11531.1"/>
    </source>
</evidence>
<gene>
    <name evidence="2" type="ORF">A3D26_03205</name>
</gene>
<name>A0A1G1V8B2_9BACT</name>
<sequence length="883" mass="100568">MKKIFKKFPSNADLVFWLGLLVPTAIVFKAFFLPGPLARNDAPYFFPEYLRTFVDIPYIWTSWGEELGRVSNVLWIHPLMFLMGVLSNLGLESDAIVRILFYFPGVILSLISPLIFTRYLGYGKIVQFFTSLLYVINTYFVLLVDGGQVGVLLAYGLFPLSLLTLYNLFAKPQTSSFYQALVTFTVIGAADMRIAIISLFVALLWISAEYLTGQRTLEKKGYITALLFGLAVLGINMYWLLPTFTLLSQDGPSGGGALQLNSLLNSLFLFQPHWYLNQFGKVSPPYFYFIGLPLLIFGGLWRTQKDKRPYIYTFCFLVVAFLAKGEAPPLGFFYEWATSHLPLGVAFRDSTKFFIPLILFGGILLGLNVERLRLKKIAVGLVYLYVIALIWPPIFGKLNGVLAGHRIDPSFQKINNLIRNQPGFFRTAYFPEHDPYSIHTTEKQIVDAKILANKRPFASLNAGTFDRFNFLHDTEYLDWLDVFGIRYLVLSGDPRKPFLTQEEQYDWDSLKNLLDSTKELQKVDIGTNINIYQSPNNMPRIFGAKKLFVVVGGDDIYTSLKKKEERFSPKNQPFIFTEDGKWDPERLTEVKPESVVLILNNKKEQDFVLSLLQRYFISPEQENNQWALRSSSEYLEWKYELLKNGIETKEFDYNLGVAFSTNKGEKLIFSMDLPSGEYVLAVRSLVKSTDDSLNGTLGDITVEIKHASPGKFNWTIKENMNLLKGKHTLTLENTGGTHVVNAVALIPKAEWNNAWNLEKSMTDKISTVSVEGGTWDNQEDIADSPWVPVNLNFKNPTEYTVGIPTDVNWITFTDSFNAGWSINEDTKTAAYPFYSTFNGFYVPKEGFVTLKFEGQKFVQRGLYFSAGTMLLLAGLYTWKRLRK</sequence>
<proteinExistence type="predicted"/>
<keyword evidence="1" id="KW-1133">Transmembrane helix</keyword>
<protein>
    <recommendedName>
        <fullName evidence="4">Membrane protein 6-pyruvoyl-tetrahydropterin synthase-related domain-containing protein</fullName>
    </recommendedName>
</protein>
<feature type="transmembrane region" description="Helical" evidence="1">
    <location>
        <begin position="151"/>
        <end position="169"/>
    </location>
</feature>
<feature type="transmembrane region" description="Helical" evidence="1">
    <location>
        <begin position="861"/>
        <end position="878"/>
    </location>
</feature>
<evidence type="ECO:0000256" key="1">
    <source>
        <dbReference type="SAM" id="Phobius"/>
    </source>
</evidence>
<feature type="transmembrane region" description="Helical" evidence="1">
    <location>
        <begin position="377"/>
        <end position="395"/>
    </location>
</feature>
<dbReference type="STRING" id="1797516.A3D26_03205"/>
<keyword evidence="1" id="KW-0472">Membrane</keyword>
<feature type="transmembrane region" description="Helical" evidence="1">
    <location>
        <begin position="286"/>
        <end position="303"/>
    </location>
</feature>
<feature type="transmembrane region" description="Helical" evidence="1">
    <location>
        <begin position="100"/>
        <end position="119"/>
    </location>
</feature>
<organism evidence="2 3">
    <name type="scientific">Candidatus Blackburnbacteria bacterium RIFCSPHIGHO2_02_FULL_44_20</name>
    <dbReference type="NCBI Taxonomy" id="1797516"/>
    <lineage>
        <taxon>Bacteria</taxon>
        <taxon>Candidatus Blackburniibacteriota</taxon>
    </lineage>
</organism>
<dbReference type="AlphaFoldDB" id="A0A1G1V8B2"/>